<feature type="compositionally biased region" description="Polar residues" evidence="6">
    <location>
        <begin position="28"/>
        <end position="37"/>
    </location>
</feature>
<reference evidence="10 11" key="1">
    <citation type="submission" date="2024-03" db="EMBL/GenBank/DDBJ databases">
        <authorList>
            <person name="Gkanogiannis A."/>
            <person name="Becerra Lopez-Lavalle L."/>
        </authorList>
    </citation>
    <scope>NUCLEOTIDE SEQUENCE [LARGE SCALE GENOMIC DNA]</scope>
</reference>
<feature type="domain" description="Rad4 beta-hairpin" evidence="8">
    <location>
        <begin position="706"/>
        <end position="769"/>
    </location>
</feature>
<feature type="compositionally biased region" description="Basic and acidic residues" evidence="6">
    <location>
        <begin position="615"/>
        <end position="628"/>
    </location>
</feature>
<dbReference type="SMART" id="SM01031">
    <property type="entry name" value="BHD_2"/>
    <property type="match status" value="1"/>
</dbReference>
<evidence type="ECO:0000256" key="2">
    <source>
        <dbReference type="ARBA" id="ARBA00009525"/>
    </source>
</evidence>
<feature type="compositionally biased region" description="Polar residues" evidence="6">
    <location>
        <begin position="457"/>
        <end position="474"/>
    </location>
</feature>
<dbReference type="PANTHER" id="PTHR12135">
    <property type="entry name" value="DNA REPAIR PROTEIN XP-C / RAD4"/>
    <property type="match status" value="1"/>
</dbReference>
<dbReference type="EMBL" id="OZ021744">
    <property type="protein sequence ID" value="CAK9311582.1"/>
    <property type="molecule type" value="Genomic_DNA"/>
</dbReference>
<comment type="similarity">
    <text evidence="2">Belongs to the XPC family.</text>
</comment>
<protein>
    <recommendedName>
        <fullName evidence="12">DNA repair protein RAD4</fullName>
    </recommendedName>
</protein>
<feature type="domain" description="Rad4 beta-hairpin" evidence="7">
    <location>
        <begin position="653"/>
        <end position="704"/>
    </location>
</feature>
<dbReference type="InterPro" id="IPR036985">
    <property type="entry name" value="Transglutaminase-like_sf"/>
</dbReference>
<evidence type="ECO:0000256" key="4">
    <source>
        <dbReference type="ARBA" id="ARBA00023204"/>
    </source>
</evidence>
<feature type="region of interest" description="Disordered" evidence="6">
    <location>
        <begin position="905"/>
        <end position="941"/>
    </location>
</feature>
<dbReference type="InterPro" id="IPR018327">
    <property type="entry name" value="BHD_2"/>
</dbReference>
<dbReference type="InterPro" id="IPR038765">
    <property type="entry name" value="Papain-like_cys_pep_sf"/>
</dbReference>
<keyword evidence="5" id="KW-0539">Nucleus</keyword>
<evidence type="ECO:0000259" key="7">
    <source>
        <dbReference type="SMART" id="SM01030"/>
    </source>
</evidence>
<evidence type="ECO:0000256" key="3">
    <source>
        <dbReference type="ARBA" id="ARBA00022763"/>
    </source>
</evidence>
<evidence type="ECO:0000259" key="9">
    <source>
        <dbReference type="SMART" id="SM01032"/>
    </source>
</evidence>
<dbReference type="Proteomes" id="UP001642487">
    <property type="component" value="Chromosome 10"/>
</dbReference>
<evidence type="ECO:0000259" key="8">
    <source>
        <dbReference type="SMART" id="SM01031"/>
    </source>
</evidence>
<keyword evidence="3" id="KW-0227">DNA damage</keyword>
<dbReference type="Pfam" id="PF03835">
    <property type="entry name" value="Rad4"/>
    <property type="match status" value="1"/>
</dbReference>
<evidence type="ECO:0000313" key="11">
    <source>
        <dbReference type="Proteomes" id="UP001642487"/>
    </source>
</evidence>
<evidence type="ECO:0000256" key="5">
    <source>
        <dbReference type="ARBA" id="ARBA00023242"/>
    </source>
</evidence>
<feature type="compositionally biased region" description="Polar residues" evidence="6">
    <location>
        <begin position="929"/>
        <end position="941"/>
    </location>
</feature>
<gene>
    <name evidence="10" type="ORF">CITCOLO1_LOCUS3242</name>
</gene>
<accession>A0ABP0XTV6</accession>
<keyword evidence="11" id="KW-1185">Reference proteome</keyword>
<dbReference type="InterPro" id="IPR002931">
    <property type="entry name" value="Transglutaminase-like"/>
</dbReference>
<dbReference type="Pfam" id="PF01841">
    <property type="entry name" value="Transglut_core"/>
    <property type="match status" value="1"/>
</dbReference>
<feature type="region of interest" description="Disordered" evidence="6">
    <location>
        <begin position="601"/>
        <end position="628"/>
    </location>
</feature>
<dbReference type="InterPro" id="IPR018328">
    <property type="entry name" value="Rad4_beta-hairpin_dom3"/>
</dbReference>
<evidence type="ECO:0000256" key="1">
    <source>
        <dbReference type="ARBA" id="ARBA00004123"/>
    </source>
</evidence>
<dbReference type="Gene3D" id="2.20.20.110">
    <property type="entry name" value="Rad4, beta-hairpin domain BHD1"/>
    <property type="match status" value="1"/>
</dbReference>
<dbReference type="InterPro" id="IPR042488">
    <property type="entry name" value="Rad4_BHD3_sf"/>
</dbReference>
<feature type="region of interest" description="Disordered" evidence="6">
    <location>
        <begin position="1"/>
        <end position="37"/>
    </location>
</feature>
<dbReference type="Gene3D" id="3.90.260.10">
    <property type="entry name" value="Transglutaminase-like"/>
    <property type="match status" value="1"/>
</dbReference>
<keyword evidence="4" id="KW-0234">DNA repair</keyword>
<feature type="compositionally biased region" description="Basic residues" evidence="6">
    <location>
        <begin position="1"/>
        <end position="12"/>
    </location>
</feature>
<name>A0ABP0XTV6_9ROSI</name>
<proteinExistence type="inferred from homology"/>
<comment type="subcellular location">
    <subcellularLocation>
        <location evidence="1">Nucleus</location>
    </subcellularLocation>
</comment>
<evidence type="ECO:0008006" key="12">
    <source>
        <dbReference type="Google" id="ProtNLM"/>
    </source>
</evidence>
<feature type="domain" description="Rad4 beta-hairpin" evidence="9">
    <location>
        <begin position="776"/>
        <end position="850"/>
    </location>
</feature>
<dbReference type="Pfam" id="PF10405">
    <property type="entry name" value="BHD_3"/>
    <property type="match status" value="1"/>
</dbReference>
<feature type="region of interest" description="Disordered" evidence="6">
    <location>
        <begin position="452"/>
        <end position="474"/>
    </location>
</feature>
<organism evidence="10 11">
    <name type="scientific">Citrullus colocynthis</name>
    <name type="common">colocynth</name>
    <dbReference type="NCBI Taxonomy" id="252529"/>
    <lineage>
        <taxon>Eukaryota</taxon>
        <taxon>Viridiplantae</taxon>
        <taxon>Streptophyta</taxon>
        <taxon>Embryophyta</taxon>
        <taxon>Tracheophyta</taxon>
        <taxon>Spermatophyta</taxon>
        <taxon>Magnoliopsida</taxon>
        <taxon>eudicotyledons</taxon>
        <taxon>Gunneridae</taxon>
        <taxon>Pentapetalae</taxon>
        <taxon>rosids</taxon>
        <taxon>fabids</taxon>
        <taxon>Cucurbitales</taxon>
        <taxon>Cucurbitaceae</taxon>
        <taxon>Benincaseae</taxon>
        <taxon>Citrullus</taxon>
    </lineage>
</organism>
<dbReference type="Pfam" id="PF10403">
    <property type="entry name" value="BHD_1"/>
    <property type="match status" value="1"/>
</dbReference>
<dbReference type="Gene3D" id="3.30.70.2460">
    <property type="entry name" value="Rad4, beta-hairpin domain BHD3"/>
    <property type="match status" value="1"/>
</dbReference>
<dbReference type="SUPFAM" id="SSF54001">
    <property type="entry name" value="Cysteine proteinases"/>
    <property type="match status" value="1"/>
</dbReference>
<dbReference type="Pfam" id="PF10404">
    <property type="entry name" value="BHD_2"/>
    <property type="match status" value="1"/>
</dbReference>
<evidence type="ECO:0000313" key="10">
    <source>
        <dbReference type="EMBL" id="CAK9311582.1"/>
    </source>
</evidence>
<evidence type="ECO:0000256" key="6">
    <source>
        <dbReference type="SAM" id="MobiDB-lite"/>
    </source>
</evidence>
<dbReference type="SMART" id="SM01030">
    <property type="entry name" value="BHD_1"/>
    <property type="match status" value="1"/>
</dbReference>
<dbReference type="SMART" id="SM01032">
    <property type="entry name" value="BHD_3"/>
    <property type="match status" value="1"/>
</dbReference>
<dbReference type="InterPro" id="IPR018325">
    <property type="entry name" value="Rad4/PNGase_transGLS-fold"/>
</dbReference>
<dbReference type="PANTHER" id="PTHR12135:SF0">
    <property type="entry name" value="DNA REPAIR PROTEIN COMPLEMENTING XP-C CELLS"/>
    <property type="match status" value="1"/>
</dbReference>
<dbReference type="InterPro" id="IPR018326">
    <property type="entry name" value="Rad4_beta-hairpin_dom1"/>
</dbReference>
<dbReference type="InterPro" id="IPR004583">
    <property type="entry name" value="DNA_repair_Rad4"/>
</dbReference>
<sequence>MRGRKQSQRPKKSSGLEDAGESIPDSGGSCSQTSTDRGTLANVSRVAVGKLLSCASGRSLSGTRKHALHPCDLVRKPKSTVGEDVNPAMDNKATLEAERCNENITVSCSGDVDVHEVNLQNSISEVLEDLDDSDWEDGCVRTLDGTESQPLTIEFSEMQQTPDSTRRKPIRRASAADKEIAEFVHKVHLLCLLGRGRLIDRACNDPLIQSALLSLLPAHLLKISPTKQMTASSLKPLVTWVHNNFRVRNQTRSEGSINSALARALEAHEGTSEEIAALTVVLFRALDLTTRFVSILDVAPIKPEAERSKYVSQESSRSSRNIFKNSTLMVDKVEPVDKDSLPSRCLDKKDNLRKSTSGDNCERNAVNLARKKTHVLDELTCTTSSRCNVKPDIPETFPPNNSQAPKRKGDVEFEMQLQMALSATAVETMPRSSSINYSNEPPLNFPSPKKLKRTVNEESASSSHGISTAVGSSKEGSPLYWAEVYCNAENLTGKWVHVDAVNMVVDGEHKVEDLAAACKTSLRYVVAFSGLGAKDVTRRYCMKWYKIETKRVNALWWDNVLAPLRILEGQVVGGSGHLEKSCIDGLMEQDKLKMSDLSDNLMQKNLPEDGNQPGKSDHNVSEGLDTDRGCSMGNQFVATRDHLEDIELETRALTEPLPTNQQAYKNHRLYALEKWLTKYQMLHPKGPVLGFCSGHPVYPRTCVQMLKTKQKWLREGLQVKSNELPVKELKRSNKKIKVLESEADDFDQGDSQGVIPLYGKWQLEPLQLPRAINGIVPKNERGQVDVWSEKCLPPGTVHIRLPRVFSVAKRLEIDYAPAMVGFEFRNGRSYPIYDGIVVCSEFKDVILEAYNEEAERMEAEERRHREKQAISRWYQLLSSILTRQRLSSRYGDSENPLQVASDVRGTRDKGNADIPSCQDDAEPFKRQQDNVSNTNIDAPSFNNQEDHKHVFLLEDQIVDEKSLVVTKRCHCGFSVQVEEL</sequence>